<organism evidence="1">
    <name type="scientific">Fusarium oxysporum f. sp. conglutinans race 2 54008</name>
    <dbReference type="NCBI Taxonomy" id="1089457"/>
    <lineage>
        <taxon>Eukaryota</taxon>
        <taxon>Fungi</taxon>
        <taxon>Dikarya</taxon>
        <taxon>Ascomycota</taxon>
        <taxon>Pezizomycotina</taxon>
        <taxon>Sordariomycetes</taxon>
        <taxon>Hypocreomycetidae</taxon>
        <taxon>Hypocreales</taxon>
        <taxon>Nectriaceae</taxon>
        <taxon>Fusarium</taxon>
        <taxon>Fusarium oxysporum species complex</taxon>
    </lineage>
</organism>
<protein>
    <submittedName>
        <fullName evidence="1">Uncharacterized protein</fullName>
    </submittedName>
</protein>
<dbReference type="Proteomes" id="UP000030676">
    <property type="component" value="Unassembled WGS sequence"/>
</dbReference>
<sequence>MAKEGGKDESLQKNNMHDFEDFGELLMLIDFILDDPPVDPDLYLLGAINSTIFTSFHSRRNYVPCPCRI</sequence>
<reference evidence="1" key="2">
    <citation type="submission" date="2014-03" db="EMBL/GenBank/DDBJ databases">
        <title>The Genome Annotation of Fusarium oxysporum PHW808.</title>
        <authorList>
            <consortium name="The Broad Institute Genomics Platform"/>
            <person name="Ma L.-J."/>
            <person name="Corby-Kistler H."/>
            <person name="Broz K."/>
            <person name="Gale L.R."/>
            <person name="Jonkers W."/>
            <person name="O'Donnell K."/>
            <person name="Ploetz R."/>
            <person name="Steinberg C."/>
            <person name="Schwartz D.C."/>
            <person name="VanEtten H."/>
            <person name="Zhou S."/>
            <person name="Young S.K."/>
            <person name="Zeng Q."/>
            <person name="Gargeya S."/>
            <person name="Fitzgerald M."/>
            <person name="Abouelleil A."/>
            <person name="Alvarado L."/>
            <person name="Chapman S.B."/>
            <person name="Gainer-Dewar J."/>
            <person name="Goldberg J."/>
            <person name="Griggs A."/>
            <person name="Gujja S."/>
            <person name="Hansen M."/>
            <person name="Howarth C."/>
            <person name="Imamovic A."/>
            <person name="Ireland A."/>
            <person name="Larimer J."/>
            <person name="McCowan C."/>
            <person name="Murphy C."/>
            <person name="Pearson M."/>
            <person name="Poon T.W."/>
            <person name="Priest M."/>
            <person name="Roberts A."/>
            <person name="Saif S."/>
            <person name="Shea T."/>
            <person name="Sykes S."/>
            <person name="Wortman J."/>
            <person name="Nusbaum C."/>
            <person name="Birren B."/>
        </authorList>
    </citation>
    <scope>NUCLEOTIDE SEQUENCE</scope>
    <source>
        <strain evidence="1">54008</strain>
    </source>
</reference>
<gene>
    <name evidence="1" type="ORF">FOPG_10971</name>
</gene>
<dbReference type="HOGENOM" id="CLU_2776040_0_0_1"/>
<dbReference type="EMBL" id="KK033205">
    <property type="protein sequence ID" value="EXL73773.1"/>
    <property type="molecule type" value="Genomic_DNA"/>
</dbReference>
<dbReference type="AlphaFoldDB" id="X0HCI3"/>
<name>X0HCI3_FUSOX</name>
<proteinExistence type="predicted"/>
<accession>X0HCI3</accession>
<reference evidence="1" key="1">
    <citation type="submission" date="2011-11" db="EMBL/GenBank/DDBJ databases">
        <title>The Genome Sequence of Fusarium oxysporum PHW808.</title>
        <authorList>
            <consortium name="The Broad Institute Genome Sequencing Platform"/>
            <person name="Ma L.-J."/>
            <person name="Gale L.R."/>
            <person name="Schwartz D.C."/>
            <person name="Zhou S."/>
            <person name="Corby-Kistler H."/>
            <person name="Young S.K."/>
            <person name="Zeng Q."/>
            <person name="Gargeya S."/>
            <person name="Fitzgerald M."/>
            <person name="Haas B."/>
            <person name="Abouelleil A."/>
            <person name="Alvarado L."/>
            <person name="Arachchi H.M."/>
            <person name="Berlin A."/>
            <person name="Brown A."/>
            <person name="Chapman S.B."/>
            <person name="Chen Z."/>
            <person name="Dunbar C."/>
            <person name="Freedman E."/>
            <person name="Gearin G."/>
            <person name="Goldberg J."/>
            <person name="Griggs A."/>
            <person name="Gujja S."/>
            <person name="Heiman D."/>
            <person name="Howarth C."/>
            <person name="Larson L."/>
            <person name="Lui A."/>
            <person name="MacDonald P.J.P."/>
            <person name="Montmayeur A."/>
            <person name="Murphy C."/>
            <person name="Neiman D."/>
            <person name="Pearson M."/>
            <person name="Priest M."/>
            <person name="Roberts A."/>
            <person name="Saif S."/>
            <person name="Shea T."/>
            <person name="Shenoy N."/>
            <person name="Sisk P."/>
            <person name="Stolte C."/>
            <person name="Sykes S."/>
            <person name="Wortman J."/>
            <person name="Nusbaum C."/>
            <person name="Birren B."/>
        </authorList>
    </citation>
    <scope>NUCLEOTIDE SEQUENCE [LARGE SCALE GENOMIC DNA]</scope>
    <source>
        <strain evidence="1">54008</strain>
    </source>
</reference>
<evidence type="ECO:0000313" key="1">
    <source>
        <dbReference type="EMBL" id="EXL73773.1"/>
    </source>
</evidence>